<reference evidence="1 2" key="1">
    <citation type="journal article" date="2021" name="Nat. Commun.">
        <title>Genetic determinants of endophytism in the Arabidopsis root mycobiome.</title>
        <authorList>
            <person name="Mesny F."/>
            <person name="Miyauchi S."/>
            <person name="Thiergart T."/>
            <person name="Pickel B."/>
            <person name="Atanasova L."/>
            <person name="Karlsson M."/>
            <person name="Huettel B."/>
            <person name="Barry K.W."/>
            <person name="Haridas S."/>
            <person name="Chen C."/>
            <person name="Bauer D."/>
            <person name="Andreopoulos W."/>
            <person name="Pangilinan J."/>
            <person name="LaButti K."/>
            <person name="Riley R."/>
            <person name="Lipzen A."/>
            <person name="Clum A."/>
            <person name="Drula E."/>
            <person name="Henrissat B."/>
            <person name="Kohler A."/>
            <person name="Grigoriev I.V."/>
            <person name="Martin F.M."/>
            <person name="Hacquard S."/>
        </authorList>
    </citation>
    <scope>NUCLEOTIDE SEQUENCE [LARGE SCALE GENOMIC DNA]</scope>
    <source>
        <strain evidence="1 2">MPI-SDFR-AT-0079</strain>
    </source>
</reference>
<accession>A0ACB7NWV0</accession>
<proteinExistence type="predicted"/>
<protein>
    <submittedName>
        <fullName evidence="1">Cytochrome protein</fullName>
    </submittedName>
</protein>
<evidence type="ECO:0000313" key="1">
    <source>
        <dbReference type="EMBL" id="KAH6617172.1"/>
    </source>
</evidence>
<sequence length="517" mass="58813">MLDGHLQPVTPAVFVGLGLLLLCWAFLHQARVYYRLRHFPGPFIARFTNLQRVSWVQTARSHEIHTQMHNRYGDFVRMGPNMVSISDPNLIPAVYPIRPGVPKGNFYRSLMPYSRQGAALPLVFNTRDEALHKRMKKPIAPIFSLSNVLTFEKFVDQILELLFTQLDQRFAGRETPFDLGDWLQFFAFEVMGTMTFSRQYGFLEEGCDGNGLLGAIWDFMQTAAPITQIPWFDLVWYKNPVVAALRPTTGMPILNIVRSAIEERRAKLEQNPKPTGDEGNRGDFLSRFLHVQMNDPSVPPWAVTAWTFSNVIAGSDSTAVVMKTLWFNLLSHPTSLHQLTHELTHAAQAQPPLTRPYPTWTEVAPLPYLDACVNEAVRLHPPFCLPFERIVPREGMLLGGGDGDGRFLPGGTVVGMNPWVVNRHRPTFGEDADVWRPGRWLEGGADRYRRMEQSVLTFGAGRRVCLGKNIALLELKKLTAALVLNYETTILDPAKFQTENRWFFRQWGLQVTIKRRS</sequence>
<comment type="caution">
    <text evidence="1">The sequence shown here is derived from an EMBL/GenBank/DDBJ whole genome shotgun (WGS) entry which is preliminary data.</text>
</comment>
<dbReference type="EMBL" id="JAGIZQ010000007">
    <property type="protein sequence ID" value="KAH6617172.1"/>
    <property type="molecule type" value="Genomic_DNA"/>
</dbReference>
<name>A0ACB7NWV0_9PEZI</name>
<dbReference type="Proteomes" id="UP000724584">
    <property type="component" value="Unassembled WGS sequence"/>
</dbReference>
<gene>
    <name evidence="1" type="ORF">F5144DRAFT_660063</name>
</gene>
<evidence type="ECO:0000313" key="2">
    <source>
        <dbReference type="Proteomes" id="UP000724584"/>
    </source>
</evidence>
<organism evidence="1 2">
    <name type="scientific">Chaetomium tenue</name>
    <dbReference type="NCBI Taxonomy" id="1854479"/>
    <lineage>
        <taxon>Eukaryota</taxon>
        <taxon>Fungi</taxon>
        <taxon>Dikarya</taxon>
        <taxon>Ascomycota</taxon>
        <taxon>Pezizomycotina</taxon>
        <taxon>Sordariomycetes</taxon>
        <taxon>Sordariomycetidae</taxon>
        <taxon>Sordariales</taxon>
        <taxon>Chaetomiaceae</taxon>
        <taxon>Chaetomium</taxon>
    </lineage>
</organism>
<keyword evidence="2" id="KW-1185">Reference proteome</keyword>